<gene>
    <name evidence="5" type="ordered locus">Bind_0264</name>
</gene>
<dbReference type="Gene3D" id="1.10.10.10">
    <property type="entry name" value="Winged helix-like DNA-binding domain superfamily/Winged helix DNA-binding domain"/>
    <property type="match status" value="1"/>
</dbReference>
<accession>B2ICN0</accession>
<evidence type="ECO:0000313" key="5">
    <source>
        <dbReference type="EMBL" id="ACB93919.1"/>
    </source>
</evidence>
<dbReference type="GO" id="GO:0003677">
    <property type="term" value="F:DNA binding"/>
    <property type="evidence" value="ECO:0007669"/>
    <property type="project" value="UniProtKB-KW"/>
</dbReference>
<dbReference type="InterPro" id="IPR036390">
    <property type="entry name" value="WH_DNA-bd_sf"/>
</dbReference>
<dbReference type="PROSITE" id="PS51118">
    <property type="entry name" value="HTH_HXLR"/>
    <property type="match status" value="1"/>
</dbReference>
<protein>
    <submittedName>
        <fullName evidence="5">Transcriptional regulator, HxlR family</fullName>
    </submittedName>
</protein>
<dbReference type="PANTHER" id="PTHR33204:SF39">
    <property type="entry name" value="TRANSCRIPTIONAL REGULATORY PROTEIN"/>
    <property type="match status" value="1"/>
</dbReference>
<dbReference type="eggNOG" id="COG1733">
    <property type="taxonomic scope" value="Bacteria"/>
</dbReference>
<dbReference type="PANTHER" id="PTHR33204">
    <property type="entry name" value="TRANSCRIPTIONAL REGULATOR, MARR FAMILY"/>
    <property type="match status" value="1"/>
</dbReference>
<dbReference type="Proteomes" id="UP000001695">
    <property type="component" value="Chromosome"/>
</dbReference>
<sequence length="137" mass="15902">MPSTVQKKPRQQTPPSVQLLSCAPHVVLTHLGDKWTILVVLLLARAPENRLRFSEIKRGVQGISQRMLTLTLRMLERNGLVLRHYYSEVPPRVEYELSAMGKSMLYPLEVFTGWIGENWQAMQQARERYDAREDRTP</sequence>
<evidence type="ECO:0000256" key="2">
    <source>
        <dbReference type="ARBA" id="ARBA00023125"/>
    </source>
</evidence>
<feature type="domain" description="HTH hxlR-type" evidence="4">
    <location>
        <begin position="22"/>
        <end position="123"/>
    </location>
</feature>
<dbReference type="EMBL" id="CP001016">
    <property type="protein sequence ID" value="ACB93919.1"/>
    <property type="molecule type" value="Genomic_DNA"/>
</dbReference>
<keyword evidence="6" id="KW-1185">Reference proteome</keyword>
<reference evidence="5 6" key="2">
    <citation type="journal article" date="2010" name="J. Bacteriol.">
        <title>Complete genome sequence of Beijerinckia indica subsp. indica.</title>
        <authorList>
            <person name="Tamas I."/>
            <person name="Dedysh S.N."/>
            <person name="Liesack W."/>
            <person name="Stott M.B."/>
            <person name="Alam M."/>
            <person name="Murrell J.C."/>
            <person name="Dunfield P.F."/>
        </authorList>
    </citation>
    <scope>NUCLEOTIDE SEQUENCE [LARGE SCALE GENOMIC DNA]</scope>
    <source>
        <strain evidence="6">ATCC 9039 / DSM 1715 / NCIMB 8712</strain>
    </source>
</reference>
<dbReference type="InterPro" id="IPR036388">
    <property type="entry name" value="WH-like_DNA-bd_sf"/>
</dbReference>
<dbReference type="InterPro" id="IPR002577">
    <property type="entry name" value="HTH_HxlR"/>
</dbReference>
<dbReference type="HOGENOM" id="CLU_111585_2_3_5"/>
<dbReference type="Pfam" id="PF01638">
    <property type="entry name" value="HxlR"/>
    <property type="match status" value="1"/>
</dbReference>
<keyword evidence="3" id="KW-0804">Transcription</keyword>
<dbReference type="OrthoDB" id="9800350at2"/>
<dbReference type="RefSeq" id="WP_012383277.1">
    <property type="nucleotide sequence ID" value="NC_010581.1"/>
</dbReference>
<dbReference type="KEGG" id="bid:Bind_0264"/>
<organism evidence="5 6">
    <name type="scientific">Beijerinckia indica subsp. indica (strain ATCC 9039 / DSM 1715 / NCIMB 8712)</name>
    <dbReference type="NCBI Taxonomy" id="395963"/>
    <lineage>
        <taxon>Bacteria</taxon>
        <taxon>Pseudomonadati</taxon>
        <taxon>Pseudomonadota</taxon>
        <taxon>Alphaproteobacteria</taxon>
        <taxon>Hyphomicrobiales</taxon>
        <taxon>Beijerinckiaceae</taxon>
        <taxon>Beijerinckia</taxon>
    </lineage>
</organism>
<evidence type="ECO:0000256" key="3">
    <source>
        <dbReference type="ARBA" id="ARBA00023163"/>
    </source>
</evidence>
<proteinExistence type="predicted"/>
<evidence type="ECO:0000259" key="4">
    <source>
        <dbReference type="PROSITE" id="PS51118"/>
    </source>
</evidence>
<dbReference type="AlphaFoldDB" id="B2ICN0"/>
<evidence type="ECO:0000256" key="1">
    <source>
        <dbReference type="ARBA" id="ARBA00023015"/>
    </source>
</evidence>
<keyword evidence="1" id="KW-0805">Transcription regulation</keyword>
<reference evidence="6" key="1">
    <citation type="submission" date="2008-03" db="EMBL/GenBank/DDBJ databases">
        <title>Complete sequence of chromosome of Beijerinckia indica subsp. indica ATCC 9039.</title>
        <authorList>
            <consortium name="US DOE Joint Genome Institute"/>
            <person name="Copeland A."/>
            <person name="Lucas S."/>
            <person name="Lapidus A."/>
            <person name="Glavina del Rio T."/>
            <person name="Dalin E."/>
            <person name="Tice H."/>
            <person name="Bruce D."/>
            <person name="Goodwin L."/>
            <person name="Pitluck S."/>
            <person name="LaButti K."/>
            <person name="Schmutz J."/>
            <person name="Larimer F."/>
            <person name="Land M."/>
            <person name="Hauser L."/>
            <person name="Kyrpides N."/>
            <person name="Mikhailova N."/>
            <person name="Dunfield P.F."/>
            <person name="Dedysh S.N."/>
            <person name="Liesack W."/>
            <person name="Saw J.H."/>
            <person name="Alam M."/>
            <person name="Chen Y."/>
            <person name="Murrell J.C."/>
            <person name="Richardson P."/>
        </authorList>
    </citation>
    <scope>NUCLEOTIDE SEQUENCE [LARGE SCALE GENOMIC DNA]</scope>
    <source>
        <strain evidence="6">ATCC 9039 / DSM 1715 / NCIMB 8712</strain>
    </source>
</reference>
<evidence type="ECO:0000313" key="6">
    <source>
        <dbReference type="Proteomes" id="UP000001695"/>
    </source>
</evidence>
<name>B2ICN0_BEII9</name>
<keyword evidence="2" id="KW-0238">DNA-binding</keyword>
<dbReference type="STRING" id="395963.Bind_0264"/>
<dbReference type="SUPFAM" id="SSF46785">
    <property type="entry name" value="Winged helix' DNA-binding domain"/>
    <property type="match status" value="1"/>
</dbReference>